<dbReference type="InterPro" id="IPR047650">
    <property type="entry name" value="Transpos_IS110"/>
</dbReference>
<organism evidence="4 7">
    <name type="scientific">Labilibaculum euxinus</name>
    <dbReference type="NCBI Taxonomy" id="2686357"/>
    <lineage>
        <taxon>Bacteria</taxon>
        <taxon>Pseudomonadati</taxon>
        <taxon>Bacteroidota</taxon>
        <taxon>Bacteroidia</taxon>
        <taxon>Marinilabiliales</taxon>
        <taxon>Marinifilaceae</taxon>
        <taxon>Labilibaculum</taxon>
    </lineage>
</organism>
<dbReference type="EMBL" id="QTZN02000105">
    <property type="protein sequence ID" value="MVB09346.1"/>
    <property type="molecule type" value="Genomic_DNA"/>
</dbReference>
<accession>A0A7M4DBW2</accession>
<name>A0A7M4DBW2_9BACT</name>
<reference evidence="5 6" key="1">
    <citation type="submission" date="2019-11" db="EMBL/GenBank/DDBJ databases">
        <title>Draft genome sequence of Labilibaculum sp. strain SYP isolated from Black Sea.</title>
        <authorList>
            <person name="Yadav S."/>
            <person name="Villanueva L."/>
        </authorList>
    </citation>
    <scope>NUCLEOTIDE SEQUENCE [LARGE SCALE GENOMIC DNA]</scope>
    <source>
        <strain evidence="5 6">44</strain>
    </source>
</reference>
<evidence type="ECO:0000259" key="2">
    <source>
        <dbReference type="Pfam" id="PF01548"/>
    </source>
</evidence>
<feature type="coiled-coil region" evidence="1">
    <location>
        <begin position="176"/>
        <end position="203"/>
    </location>
</feature>
<evidence type="ECO:0000313" key="5">
    <source>
        <dbReference type="EMBL" id="MVB09346.1"/>
    </source>
</evidence>
<feature type="domain" description="Transposase IS110-like N-terminal" evidence="2">
    <location>
        <begin position="11"/>
        <end position="155"/>
    </location>
</feature>
<gene>
    <name evidence="5" type="ORF">DWB62_020285</name>
    <name evidence="4" type="ORF">GNY23_20285</name>
</gene>
<dbReference type="InterPro" id="IPR003346">
    <property type="entry name" value="Transposase_20"/>
</dbReference>
<evidence type="ECO:0000259" key="3">
    <source>
        <dbReference type="Pfam" id="PF02371"/>
    </source>
</evidence>
<dbReference type="OrthoDB" id="964423at2"/>
<dbReference type="Pfam" id="PF01548">
    <property type="entry name" value="DEDD_Tnp_IS110"/>
    <property type="match status" value="1"/>
</dbReference>
<proteinExistence type="predicted"/>
<dbReference type="PANTHER" id="PTHR33055">
    <property type="entry name" value="TRANSPOSASE FOR INSERTION SEQUENCE ELEMENT IS1111A"/>
    <property type="match status" value="1"/>
</dbReference>
<dbReference type="Proteomes" id="UP000462449">
    <property type="component" value="Unassembled WGS sequence"/>
</dbReference>
<keyword evidence="6" id="KW-1185">Reference proteome</keyword>
<evidence type="ECO:0000256" key="1">
    <source>
        <dbReference type="SAM" id="Coils"/>
    </source>
</evidence>
<dbReference type="PANTHER" id="PTHR33055:SF3">
    <property type="entry name" value="PUTATIVE TRANSPOSASE FOR IS117-RELATED"/>
    <property type="match status" value="1"/>
</dbReference>
<dbReference type="GO" id="GO:0004803">
    <property type="term" value="F:transposase activity"/>
    <property type="evidence" value="ECO:0007669"/>
    <property type="project" value="InterPro"/>
</dbReference>
<evidence type="ECO:0000313" key="4">
    <source>
        <dbReference type="EMBL" id="MUP40141.1"/>
    </source>
</evidence>
<dbReference type="NCBIfam" id="NF033542">
    <property type="entry name" value="transpos_IS110"/>
    <property type="match status" value="1"/>
</dbReference>
<dbReference type="Pfam" id="PF02371">
    <property type="entry name" value="Transposase_20"/>
    <property type="match status" value="1"/>
</dbReference>
<dbReference type="GO" id="GO:0003677">
    <property type="term" value="F:DNA binding"/>
    <property type="evidence" value="ECO:0007669"/>
    <property type="project" value="InterPro"/>
</dbReference>
<feature type="domain" description="Transposase IS116/IS110/IS902 C-terminal" evidence="3">
    <location>
        <begin position="212"/>
        <end position="298"/>
    </location>
</feature>
<comment type="caution">
    <text evidence="4">The sequence shown here is derived from an EMBL/GenBank/DDBJ whole genome shotgun (WGS) entry which is preliminary data.</text>
</comment>
<dbReference type="Proteomes" id="UP000285951">
    <property type="component" value="Unassembled WGS sequence"/>
</dbReference>
<sequence>MDKDMKKTVVVGIDFSKKTLDVSCFKVGSSTNSYYQQFINSEKGCFELISWVKKHFNDTAQWLICGEYTGIYSMTAAVVFNDQALSFWLENPNQIRLSSGVCRQKSDKVDSMQIALYASRFMDRVKLYQPQSQALLRVRELVRFKDRLTKVRTQLLVSASELKQVRKDWQEADYIYDTSKEMINQINANITEVEQKMIELLKTDQELKRMYDLINSVVGVGMQTAVYLMVHTCGFEAFESPRQLACYCGIVPFSKRSGTSLKGRPHVSHIANKKLKSLLHMCALNAVKYDPQLKLYYQRKTEEGKHKMNVLNNVRNKLIHRIYAVITSGQEYDKDYYLRKIDIAA</sequence>
<evidence type="ECO:0000313" key="7">
    <source>
        <dbReference type="Proteomes" id="UP000462449"/>
    </source>
</evidence>
<reference evidence="4 7" key="2">
    <citation type="submission" date="2019-12" db="EMBL/GenBank/DDBJ databases">
        <title>Draft genome sequence of Labilibaculum sp. strain 44 isolated from deep waters of Black Sea.</title>
        <authorList>
            <person name="Yadav S."/>
            <person name="Villanueva L."/>
        </authorList>
    </citation>
    <scope>NUCLEOTIDE SEQUENCE [LARGE SCALE GENOMIC DNA]</scope>
    <source>
        <strain evidence="4 7">44</strain>
    </source>
</reference>
<evidence type="ECO:0000313" key="6">
    <source>
        <dbReference type="Proteomes" id="UP000285951"/>
    </source>
</evidence>
<keyword evidence="1" id="KW-0175">Coiled coil</keyword>
<dbReference type="AlphaFoldDB" id="A0A7M4DBW2"/>
<dbReference type="InterPro" id="IPR002525">
    <property type="entry name" value="Transp_IS110-like_N"/>
</dbReference>
<dbReference type="GO" id="GO:0006313">
    <property type="term" value="P:DNA transposition"/>
    <property type="evidence" value="ECO:0007669"/>
    <property type="project" value="InterPro"/>
</dbReference>
<dbReference type="EMBL" id="WOTW01000105">
    <property type="protein sequence ID" value="MUP40141.1"/>
    <property type="molecule type" value="Genomic_DNA"/>
</dbReference>
<protein>
    <submittedName>
        <fullName evidence="4">IS110 family transposase</fullName>
    </submittedName>
</protein>